<dbReference type="Proteomes" id="UP001642464">
    <property type="component" value="Unassembled WGS sequence"/>
</dbReference>
<accession>A0ABP0IKK1</accession>
<feature type="region of interest" description="Disordered" evidence="1">
    <location>
        <begin position="770"/>
        <end position="811"/>
    </location>
</feature>
<comment type="caution">
    <text evidence="3">The sequence shown here is derived from an EMBL/GenBank/DDBJ whole genome shotgun (WGS) entry which is preliminary data.</text>
</comment>
<evidence type="ECO:0000313" key="3">
    <source>
        <dbReference type="EMBL" id="CAK9003109.1"/>
    </source>
</evidence>
<dbReference type="InterPro" id="IPR012338">
    <property type="entry name" value="Beta-lactam/transpept-like"/>
</dbReference>
<evidence type="ECO:0000313" key="4">
    <source>
        <dbReference type="Proteomes" id="UP001642464"/>
    </source>
</evidence>
<proteinExistence type="predicted"/>
<dbReference type="InterPro" id="IPR001466">
    <property type="entry name" value="Beta-lactam-related"/>
</dbReference>
<name>A0ABP0IKK1_9DINO</name>
<dbReference type="SUPFAM" id="SSF56601">
    <property type="entry name" value="beta-lactamase/transpeptidase-like"/>
    <property type="match status" value="1"/>
</dbReference>
<dbReference type="Gene3D" id="3.40.710.10">
    <property type="entry name" value="DD-peptidase/beta-lactamase superfamily"/>
    <property type="match status" value="1"/>
</dbReference>
<evidence type="ECO:0000259" key="2">
    <source>
        <dbReference type="Pfam" id="PF00144"/>
    </source>
</evidence>
<evidence type="ECO:0000256" key="1">
    <source>
        <dbReference type="SAM" id="MobiDB-lite"/>
    </source>
</evidence>
<gene>
    <name evidence="3" type="ORF">SCF082_LOCUS7599</name>
</gene>
<dbReference type="EMBL" id="CAXAMM010004291">
    <property type="protein sequence ID" value="CAK9003109.1"/>
    <property type="molecule type" value="Genomic_DNA"/>
</dbReference>
<reference evidence="3 4" key="1">
    <citation type="submission" date="2024-02" db="EMBL/GenBank/DDBJ databases">
        <authorList>
            <person name="Chen Y."/>
            <person name="Shah S."/>
            <person name="Dougan E. K."/>
            <person name="Thang M."/>
            <person name="Chan C."/>
        </authorList>
    </citation>
    <scope>NUCLEOTIDE SEQUENCE [LARGE SCALE GENOMIC DNA]</scope>
</reference>
<sequence length="889" mass="99160">MKVIGITFKEGDVFEPLMFLNFTRFCSRETQPVEEAKGQVEGFMKAGDDLYQRGPKRFKKSPFDVMSGDMTYFLKALDLLWCVSSQLHARHPVMQTMFDRSMAALVPRSPPRLLPPLGSITAGCAASAASTGGRSRASLQDRLGQLLEEFYDQGDLLGAQLCVLRVGRRPPKVLADLALGVCGWLQQEMVTPSTLFNLLDISKLIVSFALLDLLRRKKLKLSDQLPLKPPVTVEQVLSHRSGYWQLLPPEIQHLSQLDWEQLLKAWQSCEAIEAPNHAQRYHHSSFGYLCTLAAGGTQNFLEAWDEVCRSGAQMAAELSLDAPPLSLTVPSGAAVAAPQGEVTTPDFAEIADMVANVYVLLGEVKEEANGRSCAETARKELFGREHLLDRSLFSLPETQSKIMPGLQSFGTSRALCALLGAMERQLPEDALRSRKDSHSGVEELATEVEPLLSLEEFQDFGLGIQLVQESREASRTVPSSYWRDTKDGPRPGQVPYQSLESFIGETAEEPQAAWGHLAQNGSFVLMLPHQEQPMVVSLLLNMSGRKKSGPKAGRNGARSQDGEKIRIDGDGEAFAWDEWERLESDVLCLILEEDWRPWSTSGNEEADPRNQDVRCCHLWYSWEGRQGKKKVPKHGLMAVGVTVDKARQMKEAVDLVHGGEDRVCDWTEFFQMNETDYVALVNFTNTSAVAEDVIRELNLVLGVARTKEVMLQVAQDVPWRSASERWIHCWSKTALQLLDRLLHPVPQLRPTPMEVLSALAPREAEMVQAMSSRRRSKEKTTVSQAMSKSPICVPSVDLTPPPKEEAPPSDLCQVETPPPVPLPFASLQMAEAALQRMASEMGHLLETKLQKRRCTEGDAQQGLRFRAQILLKEVERCRETCQTLRPRMS</sequence>
<keyword evidence="4" id="KW-1185">Reference proteome</keyword>
<feature type="domain" description="Beta-lactamase-related" evidence="2">
    <location>
        <begin position="145"/>
        <end position="552"/>
    </location>
</feature>
<dbReference type="Pfam" id="PF00144">
    <property type="entry name" value="Beta-lactamase"/>
    <property type="match status" value="1"/>
</dbReference>
<organism evidence="3 4">
    <name type="scientific">Durusdinium trenchii</name>
    <dbReference type="NCBI Taxonomy" id="1381693"/>
    <lineage>
        <taxon>Eukaryota</taxon>
        <taxon>Sar</taxon>
        <taxon>Alveolata</taxon>
        <taxon>Dinophyceae</taxon>
        <taxon>Suessiales</taxon>
        <taxon>Symbiodiniaceae</taxon>
        <taxon>Durusdinium</taxon>
    </lineage>
</organism>
<protein>
    <recommendedName>
        <fullName evidence="2">Beta-lactamase-related domain-containing protein</fullName>
    </recommendedName>
</protein>